<dbReference type="Pfam" id="PF12840">
    <property type="entry name" value="HTH_20"/>
    <property type="match status" value="1"/>
</dbReference>
<evidence type="ECO:0000259" key="1">
    <source>
        <dbReference type="SMART" id="SM00418"/>
    </source>
</evidence>
<dbReference type="RefSeq" id="WP_345476147.1">
    <property type="nucleotide sequence ID" value="NZ_BAABLW010000001.1"/>
</dbReference>
<dbReference type="EMBL" id="BAABLW010000001">
    <property type="protein sequence ID" value="GAA4910436.1"/>
    <property type="molecule type" value="Genomic_DNA"/>
</dbReference>
<dbReference type="Gene3D" id="1.10.10.10">
    <property type="entry name" value="Winged helix-like DNA-binding domain superfamily/Winged helix DNA-binding domain"/>
    <property type="match status" value="1"/>
</dbReference>
<feature type="domain" description="HTH arsR-type" evidence="1">
    <location>
        <begin position="26"/>
        <end position="135"/>
    </location>
</feature>
<gene>
    <name evidence="2" type="ORF">GCM10025790_00580</name>
</gene>
<organism evidence="2 3">
    <name type="scientific">Nesterenkonia rhizosphaerae</name>
    <dbReference type="NCBI Taxonomy" id="1348272"/>
    <lineage>
        <taxon>Bacteria</taxon>
        <taxon>Bacillati</taxon>
        <taxon>Actinomycetota</taxon>
        <taxon>Actinomycetes</taxon>
        <taxon>Micrococcales</taxon>
        <taxon>Micrococcaceae</taxon>
        <taxon>Nesterenkonia</taxon>
    </lineage>
</organism>
<name>A0ABP9FP51_9MICC</name>
<dbReference type="Proteomes" id="UP001500368">
    <property type="component" value="Unassembled WGS sequence"/>
</dbReference>
<reference evidence="3" key="1">
    <citation type="journal article" date="2019" name="Int. J. Syst. Evol. Microbiol.">
        <title>The Global Catalogue of Microorganisms (GCM) 10K type strain sequencing project: providing services to taxonomists for standard genome sequencing and annotation.</title>
        <authorList>
            <consortium name="The Broad Institute Genomics Platform"/>
            <consortium name="The Broad Institute Genome Sequencing Center for Infectious Disease"/>
            <person name="Wu L."/>
            <person name="Ma J."/>
        </authorList>
    </citation>
    <scope>NUCLEOTIDE SEQUENCE [LARGE SCALE GENOMIC DNA]</scope>
    <source>
        <strain evidence="3">JCM 19129</strain>
    </source>
</reference>
<evidence type="ECO:0000313" key="2">
    <source>
        <dbReference type="EMBL" id="GAA4910436.1"/>
    </source>
</evidence>
<comment type="caution">
    <text evidence="2">The sequence shown here is derived from an EMBL/GenBank/DDBJ whole genome shotgun (WGS) entry which is preliminary data.</text>
</comment>
<dbReference type="InterPro" id="IPR036388">
    <property type="entry name" value="WH-like_DNA-bd_sf"/>
</dbReference>
<dbReference type="InterPro" id="IPR001845">
    <property type="entry name" value="HTH_ArsR_DNA-bd_dom"/>
</dbReference>
<sequence>MSEPRSIEPRSTTERFAAEPRITDVQTLKAFTHPLRMRIIEYLNDRDAATSTTLAKHLGESTGQTSYHLRQLAKYGFVEEVEGMGTARERWWKSEGLNIPAEEVQSLAQQSPLVGTLAEHQVRNTAARLLEFFRRIPEEKSEWTSASAITQIGTQLTVDELIALRDEIWDVCEKHTDAAQKRRDEGETEGRRRVRINFAAFPLPLEESEDPGE</sequence>
<dbReference type="SUPFAM" id="SSF46785">
    <property type="entry name" value="Winged helix' DNA-binding domain"/>
    <property type="match status" value="1"/>
</dbReference>
<dbReference type="InterPro" id="IPR036390">
    <property type="entry name" value="WH_DNA-bd_sf"/>
</dbReference>
<accession>A0ABP9FP51</accession>
<evidence type="ECO:0000313" key="3">
    <source>
        <dbReference type="Proteomes" id="UP001500368"/>
    </source>
</evidence>
<protein>
    <submittedName>
        <fullName evidence="2">Helix-turn-helix domain-containing protein</fullName>
    </submittedName>
</protein>
<proteinExistence type="predicted"/>
<dbReference type="CDD" id="cd00090">
    <property type="entry name" value="HTH_ARSR"/>
    <property type="match status" value="1"/>
</dbReference>
<keyword evidence="3" id="KW-1185">Reference proteome</keyword>
<dbReference type="SMART" id="SM00418">
    <property type="entry name" value="HTH_ARSR"/>
    <property type="match status" value="1"/>
</dbReference>
<dbReference type="InterPro" id="IPR011991">
    <property type="entry name" value="ArsR-like_HTH"/>
</dbReference>